<feature type="region of interest" description="Disordered" evidence="1">
    <location>
        <begin position="145"/>
        <end position="237"/>
    </location>
</feature>
<dbReference type="EMBL" id="CADCSY010000009">
    <property type="protein sequence ID" value="CAA9212826.1"/>
    <property type="molecule type" value="Genomic_DNA"/>
</dbReference>
<name>A0A6J4H4V4_9ACTN</name>
<feature type="non-terminal residue" evidence="2">
    <location>
        <position position="237"/>
    </location>
</feature>
<reference evidence="2" key="1">
    <citation type="submission" date="2020-02" db="EMBL/GenBank/DDBJ databases">
        <authorList>
            <person name="Meier V. D."/>
        </authorList>
    </citation>
    <scope>NUCLEOTIDE SEQUENCE</scope>
    <source>
        <strain evidence="2">AVDCRST_MAG20</strain>
    </source>
</reference>
<protein>
    <submittedName>
        <fullName evidence="2">Uncharacterized protein</fullName>
    </submittedName>
</protein>
<feature type="compositionally biased region" description="Basic residues" evidence="1">
    <location>
        <begin position="20"/>
        <end position="74"/>
    </location>
</feature>
<feature type="compositionally biased region" description="Basic residues" evidence="1">
    <location>
        <begin position="153"/>
        <end position="171"/>
    </location>
</feature>
<accession>A0A6J4H4V4</accession>
<feature type="region of interest" description="Disordered" evidence="1">
    <location>
        <begin position="1"/>
        <end position="81"/>
    </location>
</feature>
<proteinExistence type="predicted"/>
<feature type="compositionally biased region" description="Basic residues" evidence="1">
    <location>
        <begin position="177"/>
        <end position="203"/>
    </location>
</feature>
<dbReference type="AlphaFoldDB" id="A0A6J4H4V4"/>
<gene>
    <name evidence="2" type="ORF">AVDCRST_MAG20-206</name>
</gene>
<evidence type="ECO:0000313" key="2">
    <source>
        <dbReference type="EMBL" id="CAA9212826.1"/>
    </source>
</evidence>
<evidence type="ECO:0000256" key="1">
    <source>
        <dbReference type="SAM" id="MobiDB-lite"/>
    </source>
</evidence>
<sequence length="237" mass="27432">ARLQRAPGRRGGRRADDRRRRPLRPRRRRPADHGGPGRRRCGRPLHRRLRRRFPARCRRRPRRRWLGGGRHPRRPHDQPAHAPLLRIARALPRPSVVRAAHGRRLPHDGPGLCGVHHPLDERCGPGGAPAHLLPRGGRQPLARLAAEHDRRGPPRRRRARVPPARLRRPPRVPRAPRPGHHVTVRCGGRRSRWRRRCGRRGPGRRSAVGDRRRPQRHRRRSGCRSARRSPRDAPGDM</sequence>
<feature type="compositionally biased region" description="Basic residues" evidence="1">
    <location>
        <begin position="213"/>
        <end position="228"/>
    </location>
</feature>
<organism evidence="2">
    <name type="scientific">uncultured Acidimicrobiales bacterium</name>
    <dbReference type="NCBI Taxonomy" id="310071"/>
    <lineage>
        <taxon>Bacteria</taxon>
        <taxon>Bacillati</taxon>
        <taxon>Actinomycetota</taxon>
        <taxon>Acidimicrobiia</taxon>
        <taxon>Acidimicrobiales</taxon>
        <taxon>environmental samples</taxon>
    </lineage>
</organism>
<feature type="non-terminal residue" evidence="2">
    <location>
        <position position="1"/>
    </location>
</feature>